<dbReference type="EMBL" id="JAKOGI010000006">
    <property type="protein sequence ID" value="KAJ8452146.1"/>
    <property type="molecule type" value="Genomic_DNA"/>
</dbReference>
<dbReference type="GO" id="GO:0006355">
    <property type="term" value="P:regulation of DNA-templated transcription"/>
    <property type="evidence" value="ECO:0007669"/>
    <property type="project" value="InterPro"/>
</dbReference>
<comment type="caution">
    <text evidence="2">The sequence shown here is derived from an EMBL/GenBank/DDBJ whole genome shotgun (WGS) entry which is preliminary data.</text>
</comment>
<dbReference type="PANTHER" id="PTHR35133:SF1">
    <property type="entry name" value="PROTEIN EFFECTOR OF TRANSCRIPTION 2-RELATED"/>
    <property type="match status" value="1"/>
</dbReference>
<sequence length="436" mass="48367">MGAPSLASSAISSSTNATAATTTTTTTTTTRLRREDFHCTKHDSAFSKWKVLIGPWDWENHSAGKEGAERYRVANLPVVSGPGLYEIGVAVWRTYSGRDVAKLEPDRIVVVYLGQAENVRSRLQHYGRSGSHLVQCHDQRTALFNDIFSRGYPIMESKSEAEKTEAELLEKFDYAWNKAGNGARRPNDVIRKIEKIASRNNNIPKILKMFKTLGEKKVGIPIKANKPGQDTCEESFNFFDRVLKFGRSQPRVVSANPHKIIEQYSQICICGVAVSDGSICSRQPVEGRKRCAEHKGRRLTSRTTKSLFLTHSQEYVQEKPPTGNAKNVVNDDFSRTICGVIIPQLDGSMTPCAKPPFPGRKRCLEHRGMRVSQIIPSSPTSLSMLGVNGYCGVDLGDGKCCMAQPVKGRKRCEKHKGMRAGGYIPLLSTHHGQELM</sequence>
<dbReference type="Pfam" id="PF19239">
    <property type="entry name" value="GIY_YIG_domain"/>
    <property type="match status" value="1"/>
</dbReference>
<name>A0A9Q1QSN0_9CARY</name>
<feature type="region of interest" description="Disordered" evidence="1">
    <location>
        <begin position="1"/>
        <end position="29"/>
    </location>
</feature>
<evidence type="ECO:0000313" key="2">
    <source>
        <dbReference type="EMBL" id="KAJ8452146.1"/>
    </source>
</evidence>
<dbReference type="InterPro" id="IPR038909">
    <property type="entry name" value="Effector_transcript"/>
</dbReference>
<dbReference type="OrthoDB" id="1922121at2759"/>
<evidence type="ECO:0000256" key="1">
    <source>
        <dbReference type="SAM" id="MobiDB-lite"/>
    </source>
</evidence>
<organism evidence="2 3">
    <name type="scientific">Carnegiea gigantea</name>
    <dbReference type="NCBI Taxonomy" id="171969"/>
    <lineage>
        <taxon>Eukaryota</taxon>
        <taxon>Viridiplantae</taxon>
        <taxon>Streptophyta</taxon>
        <taxon>Embryophyta</taxon>
        <taxon>Tracheophyta</taxon>
        <taxon>Spermatophyta</taxon>
        <taxon>Magnoliopsida</taxon>
        <taxon>eudicotyledons</taxon>
        <taxon>Gunneridae</taxon>
        <taxon>Pentapetalae</taxon>
        <taxon>Caryophyllales</taxon>
        <taxon>Cactineae</taxon>
        <taxon>Cactaceae</taxon>
        <taxon>Cactoideae</taxon>
        <taxon>Echinocereeae</taxon>
        <taxon>Carnegiea</taxon>
    </lineage>
</organism>
<reference evidence="2" key="1">
    <citation type="submission" date="2022-04" db="EMBL/GenBank/DDBJ databases">
        <title>Carnegiea gigantea Genome sequencing and assembly v2.</title>
        <authorList>
            <person name="Copetti D."/>
            <person name="Sanderson M.J."/>
            <person name="Burquez A."/>
            <person name="Wojciechowski M.F."/>
        </authorList>
    </citation>
    <scope>NUCLEOTIDE SEQUENCE</scope>
    <source>
        <strain evidence="2">SGP5-SGP5p</strain>
        <tissue evidence="2">Aerial part</tissue>
    </source>
</reference>
<protein>
    <submittedName>
        <fullName evidence="2">Uncharacterized protein</fullName>
    </submittedName>
</protein>
<accession>A0A9Q1QSN0</accession>
<keyword evidence="3" id="KW-1185">Reference proteome</keyword>
<dbReference type="AlphaFoldDB" id="A0A9Q1QSN0"/>
<dbReference type="PANTHER" id="PTHR35133">
    <property type="entry name" value="PROTEIN EFFECTOR OF TRANSCRIPTION 2-RELATED"/>
    <property type="match status" value="1"/>
</dbReference>
<feature type="compositionally biased region" description="Low complexity" evidence="1">
    <location>
        <begin position="7"/>
        <end position="29"/>
    </location>
</feature>
<dbReference type="GO" id="GO:0003677">
    <property type="term" value="F:DNA binding"/>
    <property type="evidence" value="ECO:0007669"/>
    <property type="project" value="InterPro"/>
</dbReference>
<proteinExistence type="predicted"/>
<gene>
    <name evidence="2" type="ORF">Cgig2_016727</name>
</gene>
<evidence type="ECO:0000313" key="3">
    <source>
        <dbReference type="Proteomes" id="UP001153076"/>
    </source>
</evidence>
<dbReference type="Proteomes" id="UP001153076">
    <property type="component" value="Unassembled WGS sequence"/>
</dbReference>